<sequence>MATNSDVEIEVSTNNSSLKADNRGEDLIIAAQRMISDPASPYYVHYGDNTGMQIVSIMLSDENYSTWSRAVEMALSVKNKEGFIDGSLSRPSVDSPLYAAWHRCNHNVSSWIINSIPKELYPSVMHKESSREIWPELKGRYSQGNGPRIYYLKKLIASITQGNGFVSAYFNRLKGQWEELSNYRPQTHNPYYEEEQILQFLMGLDECYSNVRSQILLMEPLPTLNKVFTLVQQDER</sequence>
<evidence type="ECO:0000313" key="2">
    <source>
        <dbReference type="EMBL" id="CAA2965107.1"/>
    </source>
</evidence>
<dbReference type="Proteomes" id="UP000594638">
    <property type="component" value="Unassembled WGS sequence"/>
</dbReference>
<organism evidence="2 3">
    <name type="scientific">Olea europaea subsp. europaea</name>
    <dbReference type="NCBI Taxonomy" id="158383"/>
    <lineage>
        <taxon>Eukaryota</taxon>
        <taxon>Viridiplantae</taxon>
        <taxon>Streptophyta</taxon>
        <taxon>Embryophyta</taxon>
        <taxon>Tracheophyta</taxon>
        <taxon>Spermatophyta</taxon>
        <taxon>Magnoliopsida</taxon>
        <taxon>eudicotyledons</taxon>
        <taxon>Gunneridae</taxon>
        <taxon>Pentapetalae</taxon>
        <taxon>asterids</taxon>
        <taxon>lamiids</taxon>
        <taxon>Lamiales</taxon>
        <taxon>Oleaceae</taxon>
        <taxon>Oleeae</taxon>
        <taxon>Olea</taxon>
    </lineage>
</organism>
<dbReference type="PANTHER" id="PTHR37610">
    <property type="entry name" value="CCHC-TYPE DOMAIN-CONTAINING PROTEIN"/>
    <property type="match status" value="1"/>
</dbReference>
<keyword evidence="3" id="KW-1185">Reference proteome</keyword>
<name>A0A8S0QH35_OLEEU</name>
<gene>
    <name evidence="2" type="ORF">OLEA9_A026319</name>
</gene>
<dbReference type="Pfam" id="PF14244">
    <property type="entry name" value="Retrotran_gag_3"/>
    <property type="match status" value="1"/>
</dbReference>
<accession>A0A8S0QH35</accession>
<protein>
    <recommendedName>
        <fullName evidence="1">Retrotransposon Copia-like N-terminal domain-containing protein</fullName>
    </recommendedName>
</protein>
<reference evidence="2 3" key="1">
    <citation type="submission" date="2019-12" db="EMBL/GenBank/DDBJ databases">
        <authorList>
            <person name="Alioto T."/>
            <person name="Alioto T."/>
            <person name="Gomez Garrido J."/>
        </authorList>
    </citation>
    <scope>NUCLEOTIDE SEQUENCE [LARGE SCALE GENOMIC DNA]</scope>
</reference>
<evidence type="ECO:0000259" key="1">
    <source>
        <dbReference type="Pfam" id="PF14244"/>
    </source>
</evidence>
<dbReference type="PANTHER" id="PTHR37610:SF97">
    <property type="entry name" value="RETROTRANSPOSON GAG DOMAIN-CONTAINING PROTEIN"/>
    <property type="match status" value="1"/>
</dbReference>
<dbReference type="InterPro" id="IPR029472">
    <property type="entry name" value="Copia-like_N"/>
</dbReference>
<dbReference type="AlphaFoldDB" id="A0A8S0QH35"/>
<dbReference type="EMBL" id="CACTIH010001835">
    <property type="protein sequence ID" value="CAA2965107.1"/>
    <property type="molecule type" value="Genomic_DNA"/>
</dbReference>
<feature type="domain" description="Retrotransposon Copia-like N-terminal" evidence="1">
    <location>
        <begin position="45"/>
        <end position="91"/>
    </location>
</feature>
<comment type="caution">
    <text evidence="2">The sequence shown here is derived from an EMBL/GenBank/DDBJ whole genome shotgun (WGS) entry which is preliminary data.</text>
</comment>
<dbReference type="Pfam" id="PF14223">
    <property type="entry name" value="Retrotran_gag_2"/>
    <property type="match status" value="1"/>
</dbReference>
<evidence type="ECO:0000313" key="3">
    <source>
        <dbReference type="Proteomes" id="UP000594638"/>
    </source>
</evidence>
<dbReference type="Gramene" id="OE9A026319T1">
    <property type="protein sequence ID" value="OE9A026319C1"/>
    <property type="gene ID" value="OE9A026319"/>
</dbReference>
<proteinExistence type="predicted"/>
<dbReference type="OrthoDB" id="5544992at2759"/>